<reference evidence="1 2" key="1">
    <citation type="submission" date="2024-09" db="EMBL/GenBank/DDBJ databases">
        <authorList>
            <person name="Sun Q."/>
            <person name="Mori K."/>
        </authorList>
    </citation>
    <scope>NUCLEOTIDE SEQUENCE [LARGE SCALE GENOMIC DNA]</scope>
    <source>
        <strain evidence="1 2">JCM 3307</strain>
    </source>
</reference>
<evidence type="ECO:0000313" key="1">
    <source>
        <dbReference type="EMBL" id="MFB9449092.1"/>
    </source>
</evidence>
<dbReference type="Proteomes" id="UP001589608">
    <property type="component" value="Unassembled WGS sequence"/>
</dbReference>
<accession>A0ABV5MJP9</accession>
<proteinExistence type="predicted"/>
<evidence type="ECO:0000313" key="2">
    <source>
        <dbReference type="Proteomes" id="UP001589608"/>
    </source>
</evidence>
<name>A0ABV5MJP9_9ACTN</name>
<dbReference type="EMBL" id="JBHMCA010000063">
    <property type="protein sequence ID" value="MFB9449092.1"/>
    <property type="molecule type" value="Genomic_DNA"/>
</dbReference>
<sequence length="257" mass="28867">MSKFSVNVCLEPCPPGELPAALAAAMAPFDINLGDDWNEAGEWDWWRISAGEHCFTVRPGYDGDPRLVHGDGDRKPLRCAGGPRGLLDFEATRRRAVEQARARWEAEQRDFERLVADHPPARPLTAFLARHEADPDGYPRETAIADHHAQPLIATLNHQRLWPRYPNLALWVLGPNTDPITHYTRDPEPAFAAAAAWAVSTYALLTVDGRWLTRERPGPFGERQADEDADTAYARRCTAYLDDLPPDHIVVRLHCHC</sequence>
<comment type="caution">
    <text evidence="1">The sequence shown here is derived from an EMBL/GenBank/DDBJ whole genome shotgun (WGS) entry which is preliminary data.</text>
</comment>
<dbReference type="RefSeq" id="WP_223092768.1">
    <property type="nucleotide sequence ID" value="NZ_CP061913.1"/>
</dbReference>
<organism evidence="1 2">
    <name type="scientific">Dactylosporangium vinaceum</name>
    <dbReference type="NCBI Taxonomy" id="53362"/>
    <lineage>
        <taxon>Bacteria</taxon>
        <taxon>Bacillati</taxon>
        <taxon>Actinomycetota</taxon>
        <taxon>Actinomycetes</taxon>
        <taxon>Micromonosporales</taxon>
        <taxon>Micromonosporaceae</taxon>
        <taxon>Dactylosporangium</taxon>
    </lineage>
</organism>
<gene>
    <name evidence="1" type="ORF">ACFFTR_38955</name>
</gene>
<keyword evidence="2" id="KW-1185">Reference proteome</keyword>
<protein>
    <submittedName>
        <fullName evidence="1">Uncharacterized protein</fullName>
    </submittedName>
</protein>